<reference evidence="2" key="1">
    <citation type="submission" date="2024-04" db="EMBL/GenBank/DDBJ databases">
        <title>Salinicola lusitanus LLJ914,a marine bacterium isolated from the Okinawa Trough.</title>
        <authorList>
            <person name="Li J."/>
        </authorList>
    </citation>
    <scope>NUCLEOTIDE SEQUENCE [LARGE SCALE GENOMIC DNA]</scope>
</reference>
<organism evidence="1 2">
    <name type="scientific">Mugilogobius chulae</name>
    <name type="common">yellowstripe goby</name>
    <dbReference type="NCBI Taxonomy" id="88201"/>
    <lineage>
        <taxon>Eukaryota</taxon>
        <taxon>Metazoa</taxon>
        <taxon>Chordata</taxon>
        <taxon>Craniata</taxon>
        <taxon>Vertebrata</taxon>
        <taxon>Euteleostomi</taxon>
        <taxon>Actinopterygii</taxon>
        <taxon>Neopterygii</taxon>
        <taxon>Teleostei</taxon>
        <taxon>Neoteleostei</taxon>
        <taxon>Acanthomorphata</taxon>
        <taxon>Gobiaria</taxon>
        <taxon>Gobiiformes</taxon>
        <taxon>Gobioidei</taxon>
        <taxon>Gobiidae</taxon>
        <taxon>Gobionellinae</taxon>
        <taxon>Mugilogobius</taxon>
    </lineage>
</organism>
<gene>
    <name evidence="1" type="ORF">WMY93_012789</name>
</gene>
<proteinExistence type="predicted"/>
<dbReference type="AlphaFoldDB" id="A0AAW0NZS7"/>
<name>A0AAW0NZS7_9GOBI</name>
<dbReference type="Proteomes" id="UP001460270">
    <property type="component" value="Unassembled WGS sequence"/>
</dbReference>
<protein>
    <submittedName>
        <fullName evidence="1">Uncharacterized protein</fullName>
    </submittedName>
</protein>
<comment type="caution">
    <text evidence="1">The sequence shown here is derived from an EMBL/GenBank/DDBJ whole genome shotgun (WGS) entry which is preliminary data.</text>
</comment>
<keyword evidence="2" id="KW-1185">Reference proteome</keyword>
<accession>A0AAW0NZS7</accession>
<evidence type="ECO:0000313" key="1">
    <source>
        <dbReference type="EMBL" id="KAK7912578.1"/>
    </source>
</evidence>
<evidence type="ECO:0000313" key="2">
    <source>
        <dbReference type="Proteomes" id="UP001460270"/>
    </source>
</evidence>
<sequence length="136" mass="14932">MSPVSGTPLYELINRADPILGPYRQIMEPVPLAPSVSRRERVIREVSYSAADVVPVARSVSREEKVIRWSGLFCALPACRHIMAELCGVNRLSGDLLRVSRLIRGAVSASVCCQDCANSSGMRGSTLARQHRNDRP</sequence>
<dbReference type="EMBL" id="JBBPFD010000009">
    <property type="protein sequence ID" value="KAK7912578.1"/>
    <property type="molecule type" value="Genomic_DNA"/>
</dbReference>